<accession>A0A150GWX7</accession>
<feature type="compositionally biased region" description="Low complexity" evidence="1">
    <location>
        <begin position="470"/>
        <end position="483"/>
    </location>
</feature>
<dbReference type="InterPro" id="IPR000719">
    <property type="entry name" value="Prot_kinase_dom"/>
</dbReference>
<dbReference type="PROSITE" id="PS50011">
    <property type="entry name" value="PROTEIN_KINASE_DOM"/>
    <property type="match status" value="1"/>
</dbReference>
<dbReference type="Gene3D" id="3.30.200.20">
    <property type="entry name" value="Phosphorylase Kinase, domain 1"/>
    <property type="match status" value="1"/>
</dbReference>
<name>A0A150GWX7_GONPE</name>
<dbReference type="Proteomes" id="UP000075714">
    <property type="component" value="Unassembled WGS sequence"/>
</dbReference>
<dbReference type="SUPFAM" id="SSF56112">
    <property type="entry name" value="Protein kinase-like (PK-like)"/>
    <property type="match status" value="1"/>
</dbReference>
<feature type="region of interest" description="Disordered" evidence="1">
    <location>
        <begin position="39"/>
        <end position="110"/>
    </location>
</feature>
<evidence type="ECO:0000313" key="3">
    <source>
        <dbReference type="EMBL" id="KXZ54361.1"/>
    </source>
</evidence>
<dbReference type="AlphaFoldDB" id="A0A150GWX7"/>
<dbReference type="STRING" id="33097.A0A150GWX7"/>
<dbReference type="InterPro" id="IPR001245">
    <property type="entry name" value="Ser-Thr/Tyr_kinase_cat_dom"/>
</dbReference>
<feature type="region of interest" description="Disordered" evidence="1">
    <location>
        <begin position="591"/>
        <end position="617"/>
    </location>
</feature>
<feature type="domain" description="Protein kinase" evidence="2">
    <location>
        <begin position="203"/>
        <end position="464"/>
    </location>
</feature>
<dbReference type="Pfam" id="PF07714">
    <property type="entry name" value="PK_Tyr_Ser-Thr"/>
    <property type="match status" value="1"/>
</dbReference>
<comment type="caution">
    <text evidence="3">The sequence shown here is derived from an EMBL/GenBank/DDBJ whole genome shotgun (WGS) entry which is preliminary data.</text>
</comment>
<organism evidence="3 4">
    <name type="scientific">Gonium pectorale</name>
    <name type="common">Green alga</name>
    <dbReference type="NCBI Taxonomy" id="33097"/>
    <lineage>
        <taxon>Eukaryota</taxon>
        <taxon>Viridiplantae</taxon>
        <taxon>Chlorophyta</taxon>
        <taxon>core chlorophytes</taxon>
        <taxon>Chlorophyceae</taxon>
        <taxon>CS clade</taxon>
        <taxon>Chlamydomonadales</taxon>
        <taxon>Volvocaceae</taxon>
        <taxon>Gonium</taxon>
    </lineage>
</organism>
<evidence type="ECO:0000313" key="4">
    <source>
        <dbReference type="Proteomes" id="UP000075714"/>
    </source>
</evidence>
<dbReference type="PANTHER" id="PTHR44329:SF214">
    <property type="entry name" value="PROTEIN KINASE DOMAIN-CONTAINING PROTEIN"/>
    <property type="match status" value="1"/>
</dbReference>
<feature type="compositionally biased region" description="Low complexity" evidence="1">
    <location>
        <begin position="534"/>
        <end position="548"/>
    </location>
</feature>
<evidence type="ECO:0000256" key="1">
    <source>
        <dbReference type="SAM" id="MobiDB-lite"/>
    </source>
</evidence>
<reference evidence="4" key="1">
    <citation type="journal article" date="2016" name="Nat. Commun.">
        <title>The Gonium pectorale genome demonstrates co-option of cell cycle regulation during the evolution of multicellularity.</title>
        <authorList>
            <person name="Hanschen E.R."/>
            <person name="Marriage T.N."/>
            <person name="Ferris P.J."/>
            <person name="Hamaji T."/>
            <person name="Toyoda A."/>
            <person name="Fujiyama A."/>
            <person name="Neme R."/>
            <person name="Noguchi H."/>
            <person name="Minakuchi Y."/>
            <person name="Suzuki M."/>
            <person name="Kawai-Toyooka H."/>
            <person name="Smith D.R."/>
            <person name="Sparks H."/>
            <person name="Anderson J."/>
            <person name="Bakaric R."/>
            <person name="Luria V."/>
            <person name="Karger A."/>
            <person name="Kirschner M.W."/>
            <person name="Durand P.M."/>
            <person name="Michod R.E."/>
            <person name="Nozaki H."/>
            <person name="Olson B.J."/>
        </authorList>
    </citation>
    <scope>NUCLEOTIDE SEQUENCE [LARGE SCALE GENOMIC DNA]</scope>
    <source>
        <strain evidence="4">NIES-2863</strain>
    </source>
</reference>
<gene>
    <name evidence="3" type="ORF">GPECTOR_5g441</name>
</gene>
<dbReference type="InterPro" id="IPR011009">
    <property type="entry name" value="Kinase-like_dom_sf"/>
</dbReference>
<dbReference type="GO" id="GO:0005524">
    <property type="term" value="F:ATP binding"/>
    <property type="evidence" value="ECO:0007669"/>
    <property type="project" value="InterPro"/>
</dbReference>
<protein>
    <recommendedName>
        <fullName evidence="2">Protein kinase domain-containing protein</fullName>
    </recommendedName>
</protein>
<proteinExistence type="predicted"/>
<evidence type="ECO:0000259" key="2">
    <source>
        <dbReference type="PROSITE" id="PS50011"/>
    </source>
</evidence>
<feature type="region of interest" description="Disordered" evidence="1">
    <location>
        <begin position="1"/>
        <end position="24"/>
    </location>
</feature>
<dbReference type="Gene3D" id="1.10.510.10">
    <property type="entry name" value="Transferase(Phosphotransferase) domain 1"/>
    <property type="match status" value="1"/>
</dbReference>
<keyword evidence="4" id="KW-1185">Reference proteome</keyword>
<sequence>MAAGDSGTASLGTRDAKSAADGPFSTTLAGAAAAAAACGLAGATDSRSTDSAGDNVPQLPSGSFKHKQPASPSSPRGLLVSGDGHAGGQLPVPRSAESLPAPAVPLSRPHDLPSWGSIGARASRAASGTGAQFASLPVRSIVSSAVSTLGLTATVVPDAVDGNGSTTSSAVLPAESLDAVITATTPMNQFVNMHMVLGRDVALVEGAVRGTGAFGTVVEGILLNGADPGGGTGAEPRVPRVAIKLLRGLAASVAACSAAEVESLRKEVEVLSRCRHANIVRLLGGCLTPPDVFLVEELCESSLDRVLRVGRDIALGLAYLHPTVVHRDLKPGNVLISSDGTAKLSDFGLARLTAATLHATNPEVGSVPYMAPECFGTNGHTVSHRSDMFAFGVLLWELLARVRPWAGSHHIKVALAVSIRGERLPLAVIQDRAPRRLVQLIEECWHEDPYRRPSALDAAKRLTVIMQELPPGQGQGQTQAQLLHPTPGPGSGAHTPLLNGSGTAKSGERALSRLASFAQPPPPGSATDAPAGLGRAPSATAALPAAAGRADEGARRMEVVRQASIRRQQLGWTRPQVWRGASGSMQLEVEQRPSASDETALTPAAAGSPVHAARGGC</sequence>
<dbReference type="OrthoDB" id="684810at2759"/>
<dbReference type="PROSITE" id="PS00108">
    <property type="entry name" value="PROTEIN_KINASE_ST"/>
    <property type="match status" value="1"/>
</dbReference>
<dbReference type="EMBL" id="LSYV01000006">
    <property type="protein sequence ID" value="KXZ54361.1"/>
    <property type="molecule type" value="Genomic_DNA"/>
</dbReference>
<dbReference type="GO" id="GO:0004674">
    <property type="term" value="F:protein serine/threonine kinase activity"/>
    <property type="evidence" value="ECO:0007669"/>
    <property type="project" value="TreeGrafter"/>
</dbReference>
<dbReference type="InterPro" id="IPR008271">
    <property type="entry name" value="Ser/Thr_kinase_AS"/>
</dbReference>
<dbReference type="SMART" id="SM00220">
    <property type="entry name" value="S_TKc"/>
    <property type="match status" value="1"/>
</dbReference>
<dbReference type="PANTHER" id="PTHR44329">
    <property type="entry name" value="SERINE/THREONINE-PROTEIN KINASE TNNI3K-RELATED"/>
    <property type="match status" value="1"/>
</dbReference>
<feature type="region of interest" description="Disordered" evidence="1">
    <location>
        <begin position="470"/>
        <end position="550"/>
    </location>
</feature>
<dbReference type="InterPro" id="IPR051681">
    <property type="entry name" value="Ser/Thr_Kinases-Pseudokinases"/>
</dbReference>